<reference evidence="2" key="1">
    <citation type="submission" date="2025-08" db="UniProtKB">
        <authorList>
            <consortium name="RefSeq"/>
        </authorList>
    </citation>
    <scope>IDENTIFICATION</scope>
</reference>
<protein>
    <submittedName>
        <fullName evidence="2">Uncharacterized protein</fullName>
    </submittedName>
</protein>
<proteinExistence type="predicted"/>
<dbReference type="AlphaFoldDB" id="A0A1S3ZY34"/>
<dbReference type="RefSeq" id="XP_016469312.1">
    <property type="nucleotide sequence ID" value="XM_016613826.1"/>
</dbReference>
<sequence length="185" mass="19411">MTSSSRNRSSSKNKGKTDDASPLTYPCCEGRLPLATFGYYHSGPGSVLLGEFEMVENANTSFRIPAGAPGTVRLSIGSQPSSVDEQPTPNTTLAEAASHLSMPSASSPSSPTLPPVTSSSSPPAASIREEDVPLPQSPVHGNLGQNYAAPQRICKKRRSVTLLVSTGCNLLSQPVELANYLKPLT</sequence>
<evidence type="ECO:0000313" key="2">
    <source>
        <dbReference type="RefSeq" id="XP_016469312.1"/>
    </source>
</evidence>
<feature type="region of interest" description="Disordered" evidence="1">
    <location>
        <begin position="63"/>
        <end position="144"/>
    </location>
</feature>
<evidence type="ECO:0000256" key="1">
    <source>
        <dbReference type="SAM" id="MobiDB-lite"/>
    </source>
</evidence>
<dbReference type="KEGG" id="nta:107791710"/>
<dbReference type="PaxDb" id="4097-A0A1S3ZY34"/>
<feature type="region of interest" description="Disordered" evidence="1">
    <location>
        <begin position="1"/>
        <end position="25"/>
    </location>
</feature>
<accession>A0A1S3ZY34</accession>
<feature type="compositionally biased region" description="Low complexity" evidence="1">
    <location>
        <begin position="96"/>
        <end position="126"/>
    </location>
</feature>
<organism evidence="2">
    <name type="scientific">Nicotiana tabacum</name>
    <name type="common">Common tobacco</name>
    <dbReference type="NCBI Taxonomy" id="4097"/>
    <lineage>
        <taxon>Eukaryota</taxon>
        <taxon>Viridiplantae</taxon>
        <taxon>Streptophyta</taxon>
        <taxon>Embryophyta</taxon>
        <taxon>Tracheophyta</taxon>
        <taxon>Spermatophyta</taxon>
        <taxon>Magnoliopsida</taxon>
        <taxon>eudicotyledons</taxon>
        <taxon>Gunneridae</taxon>
        <taxon>Pentapetalae</taxon>
        <taxon>asterids</taxon>
        <taxon>lamiids</taxon>
        <taxon>Solanales</taxon>
        <taxon>Solanaceae</taxon>
        <taxon>Nicotianoideae</taxon>
        <taxon>Nicotianeae</taxon>
        <taxon>Nicotiana</taxon>
    </lineage>
</organism>
<feature type="compositionally biased region" description="Polar residues" evidence="1">
    <location>
        <begin position="76"/>
        <end position="93"/>
    </location>
</feature>
<name>A0A1S3ZY34_TOBAC</name>
<gene>
    <name evidence="2" type="primary">LOC107791710</name>
</gene>